<dbReference type="AlphaFoldDB" id="M8BGZ8"/>
<proteinExistence type="predicted"/>
<name>M8BGZ8_AEGTA</name>
<protein>
    <submittedName>
        <fullName evidence="1">Uncharacterized protein</fullName>
    </submittedName>
</protein>
<evidence type="ECO:0000313" key="1">
    <source>
        <dbReference type="EnsemblPlants" id="EMT21018"/>
    </source>
</evidence>
<sequence>MLGAEEALGWYQPGGGGAARIRLGGNASGGEWRGSAEVVRHVVGWGRGSGGVAGLGRGGGGVAS</sequence>
<dbReference type="EnsemblPlants" id="EMT21018">
    <property type="protein sequence ID" value="EMT21018"/>
    <property type="gene ID" value="F775_42602"/>
</dbReference>
<accession>M8BGZ8</accession>
<organism evidence="1">
    <name type="scientific">Aegilops tauschii</name>
    <name type="common">Tausch's goatgrass</name>
    <name type="synonym">Aegilops squarrosa</name>
    <dbReference type="NCBI Taxonomy" id="37682"/>
    <lineage>
        <taxon>Eukaryota</taxon>
        <taxon>Viridiplantae</taxon>
        <taxon>Streptophyta</taxon>
        <taxon>Embryophyta</taxon>
        <taxon>Tracheophyta</taxon>
        <taxon>Spermatophyta</taxon>
        <taxon>Magnoliopsida</taxon>
        <taxon>Liliopsida</taxon>
        <taxon>Poales</taxon>
        <taxon>Poaceae</taxon>
        <taxon>BOP clade</taxon>
        <taxon>Pooideae</taxon>
        <taxon>Triticodae</taxon>
        <taxon>Triticeae</taxon>
        <taxon>Triticinae</taxon>
        <taxon>Aegilops</taxon>
    </lineage>
</organism>
<reference evidence="1" key="1">
    <citation type="submission" date="2015-06" db="UniProtKB">
        <authorList>
            <consortium name="EnsemblPlants"/>
        </authorList>
    </citation>
    <scope>IDENTIFICATION</scope>
</reference>